<dbReference type="CDD" id="cd07067">
    <property type="entry name" value="HP_PGM_like"/>
    <property type="match status" value="1"/>
</dbReference>
<dbReference type="PANTHER" id="PTHR48100:SF1">
    <property type="entry name" value="HISTIDINE PHOSPHATASE FAMILY PROTEIN-RELATED"/>
    <property type="match status" value="1"/>
</dbReference>
<accession>A0ABR9QPI4</accession>
<organism evidence="1 2">
    <name type="scientific">Litchfieldia luteola</name>
    <dbReference type="NCBI Taxonomy" id="682179"/>
    <lineage>
        <taxon>Bacteria</taxon>
        <taxon>Bacillati</taxon>
        <taxon>Bacillota</taxon>
        <taxon>Bacilli</taxon>
        <taxon>Bacillales</taxon>
        <taxon>Bacillaceae</taxon>
        <taxon>Litchfieldia</taxon>
    </lineage>
</organism>
<dbReference type="PANTHER" id="PTHR48100">
    <property type="entry name" value="BROAD-SPECIFICITY PHOSPHATASE YOR283W-RELATED"/>
    <property type="match status" value="1"/>
</dbReference>
<dbReference type="Gene3D" id="3.40.50.1240">
    <property type="entry name" value="Phosphoglycerate mutase-like"/>
    <property type="match status" value="1"/>
</dbReference>
<protein>
    <submittedName>
        <fullName evidence="1">Histidine phosphatase family protein</fullName>
    </submittedName>
</protein>
<dbReference type="RefSeq" id="WP_193539642.1">
    <property type="nucleotide sequence ID" value="NZ_JADCLJ010000024.1"/>
</dbReference>
<evidence type="ECO:0000313" key="2">
    <source>
        <dbReference type="Proteomes" id="UP001516662"/>
    </source>
</evidence>
<dbReference type="SUPFAM" id="SSF53254">
    <property type="entry name" value="Phosphoglycerate mutase-like"/>
    <property type="match status" value="1"/>
</dbReference>
<dbReference type="InterPro" id="IPR029033">
    <property type="entry name" value="His_PPase_superfam"/>
</dbReference>
<gene>
    <name evidence="1" type="ORF">IMZ08_20385</name>
</gene>
<reference evidence="1 2" key="1">
    <citation type="submission" date="2020-10" db="EMBL/GenBank/DDBJ databases">
        <title>Bacillus sp. HD4P25, an endophyte from a halophyte.</title>
        <authorList>
            <person name="Sun J.-Q."/>
        </authorList>
    </citation>
    <scope>NUCLEOTIDE SEQUENCE [LARGE SCALE GENOMIC DNA]</scope>
    <source>
        <strain evidence="1 2">YIM 93174</strain>
    </source>
</reference>
<name>A0ABR9QPI4_9BACI</name>
<proteinExistence type="predicted"/>
<dbReference type="InterPro" id="IPR050275">
    <property type="entry name" value="PGM_Phosphatase"/>
</dbReference>
<sequence>MEKTLYFIRHCSAEGQPFEAELTEEGKEQAQQLVRFFADIPIDLIISSPYVRAVQTIEPFASSRHLKIETDERLGERVLSSGVLEDWLEKLRLSFENLDLFFEGGESSSQAINRSKEVIDELLMNDKQDIIVVSHGNLTTLMLKTFDNQFGFEEWRSMSNPDVYKIVIQGKDTTVKRIWS</sequence>
<keyword evidence="2" id="KW-1185">Reference proteome</keyword>
<dbReference type="Pfam" id="PF00300">
    <property type="entry name" value="His_Phos_1"/>
    <property type="match status" value="1"/>
</dbReference>
<comment type="caution">
    <text evidence="1">The sequence shown here is derived from an EMBL/GenBank/DDBJ whole genome shotgun (WGS) entry which is preliminary data.</text>
</comment>
<evidence type="ECO:0000313" key="1">
    <source>
        <dbReference type="EMBL" id="MBE4910403.1"/>
    </source>
</evidence>
<dbReference type="Proteomes" id="UP001516662">
    <property type="component" value="Unassembled WGS sequence"/>
</dbReference>
<dbReference type="SMART" id="SM00855">
    <property type="entry name" value="PGAM"/>
    <property type="match status" value="1"/>
</dbReference>
<dbReference type="EMBL" id="JADCLJ010000024">
    <property type="protein sequence ID" value="MBE4910403.1"/>
    <property type="molecule type" value="Genomic_DNA"/>
</dbReference>
<dbReference type="InterPro" id="IPR013078">
    <property type="entry name" value="His_Pase_superF_clade-1"/>
</dbReference>